<evidence type="ECO:0000256" key="9">
    <source>
        <dbReference type="ARBA" id="ARBA00023170"/>
    </source>
</evidence>
<dbReference type="GO" id="GO:0001653">
    <property type="term" value="F:peptide receptor activity"/>
    <property type="evidence" value="ECO:0007669"/>
    <property type="project" value="TreeGrafter"/>
</dbReference>
<dbReference type="InterPro" id="IPR029787">
    <property type="entry name" value="Nucleotide_cyclase"/>
</dbReference>
<dbReference type="Proteomes" id="UP000319801">
    <property type="component" value="Unassembled WGS sequence"/>
</dbReference>
<reference evidence="20 21" key="1">
    <citation type="journal article" date="2019" name="Genome Biol. Evol.">
        <title>Whole-Genome Sequencing of the Giant Devil Catfish, Bagarius yarrelli.</title>
        <authorList>
            <person name="Jiang W."/>
            <person name="Lv Y."/>
            <person name="Cheng L."/>
            <person name="Yang K."/>
            <person name="Chao B."/>
            <person name="Wang X."/>
            <person name="Li Y."/>
            <person name="Pan X."/>
            <person name="You X."/>
            <person name="Zhang Y."/>
            <person name="Yang J."/>
            <person name="Li J."/>
            <person name="Zhang X."/>
            <person name="Liu S."/>
            <person name="Sun C."/>
            <person name="Yang J."/>
            <person name="Shi Q."/>
        </authorList>
    </citation>
    <scope>NUCLEOTIDE SEQUENCE [LARGE SCALE GENOMIC DNA]</scope>
    <source>
        <strain evidence="20">JWS20170419001</strain>
        <tissue evidence="20">Muscle</tissue>
    </source>
</reference>
<dbReference type="Gene3D" id="3.40.50.2300">
    <property type="match status" value="3"/>
</dbReference>
<protein>
    <recommendedName>
        <fullName evidence="2 14">Guanylate cyclase</fullName>
        <ecNumber evidence="2 14">4.6.1.2</ecNumber>
    </recommendedName>
</protein>
<comment type="caution">
    <text evidence="20">The sequence shown here is derived from an EMBL/GenBank/DDBJ whole genome shotgun (WGS) entry which is preliminary data.</text>
</comment>
<dbReference type="CDD" id="cd14042">
    <property type="entry name" value="PK_GC-A_B"/>
    <property type="match status" value="1"/>
</dbReference>
<feature type="transmembrane region" description="Helical" evidence="16">
    <location>
        <begin position="486"/>
        <end position="506"/>
    </location>
</feature>
<comment type="catalytic activity">
    <reaction evidence="14">
        <text>GTP = 3',5'-cyclic GMP + diphosphate</text>
        <dbReference type="Rhea" id="RHEA:13665"/>
        <dbReference type="ChEBI" id="CHEBI:33019"/>
        <dbReference type="ChEBI" id="CHEBI:37565"/>
        <dbReference type="ChEBI" id="CHEBI:57746"/>
        <dbReference type="EC" id="4.6.1.2"/>
    </reaction>
</comment>
<evidence type="ECO:0000256" key="6">
    <source>
        <dbReference type="ARBA" id="ARBA00022989"/>
    </source>
</evidence>
<evidence type="ECO:0000256" key="4">
    <source>
        <dbReference type="ARBA" id="ARBA00022729"/>
    </source>
</evidence>
<comment type="similarity">
    <text evidence="13">Belongs to the adenylyl cyclase class-4/guanylyl cyclase family.</text>
</comment>
<dbReference type="PRINTS" id="PR00255">
    <property type="entry name" value="NATPEPTIDER"/>
</dbReference>
<evidence type="ECO:0000256" key="1">
    <source>
        <dbReference type="ARBA" id="ARBA00004479"/>
    </source>
</evidence>
<evidence type="ECO:0000256" key="17">
    <source>
        <dbReference type="SAM" id="SignalP"/>
    </source>
</evidence>
<dbReference type="Gene3D" id="3.30.70.1230">
    <property type="entry name" value="Nucleotide cyclase"/>
    <property type="match status" value="2"/>
</dbReference>
<keyword evidence="4 17" id="KW-0732">Signal</keyword>
<dbReference type="InterPro" id="IPR011009">
    <property type="entry name" value="Kinase-like_dom_sf"/>
</dbReference>
<dbReference type="InterPro" id="IPR001170">
    <property type="entry name" value="ANPR/GUC"/>
</dbReference>
<dbReference type="InterPro" id="IPR050401">
    <property type="entry name" value="Cyclic_nucleotide_synthase"/>
</dbReference>
<dbReference type="GO" id="GO:0005525">
    <property type="term" value="F:GTP binding"/>
    <property type="evidence" value="ECO:0007669"/>
    <property type="project" value="UniProtKB-KW"/>
</dbReference>
<dbReference type="FunFam" id="3.30.200.20:FF:001106">
    <property type="entry name" value="Guanylate cyclase"/>
    <property type="match status" value="1"/>
</dbReference>
<evidence type="ECO:0000256" key="3">
    <source>
        <dbReference type="ARBA" id="ARBA00022692"/>
    </source>
</evidence>
<dbReference type="GO" id="GO:0004016">
    <property type="term" value="F:adenylate cyclase activity"/>
    <property type="evidence" value="ECO:0007669"/>
    <property type="project" value="TreeGrafter"/>
</dbReference>
<dbReference type="Gene3D" id="6.10.250.780">
    <property type="match status" value="1"/>
</dbReference>
<keyword evidence="9 20" id="KW-0675">Receptor</keyword>
<keyword evidence="5" id="KW-0547">Nucleotide-binding</keyword>
<keyword evidence="12 14" id="KW-0141">cGMP biosynthesis</keyword>
<dbReference type="GO" id="GO:0004383">
    <property type="term" value="F:guanylate cyclase activity"/>
    <property type="evidence" value="ECO:0007669"/>
    <property type="project" value="UniProtKB-EC"/>
</dbReference>
<evidence type="ECO:0000256" key="13">
    <source>
        <dbReference type="RuleBase" id="RU000405"/>
    </source>
</evidence>
<dbReference type="InterPro" id="IPR001245">
    <property type="entry name" value="Ser-Thr/Tyr_kinase_cat_dom"/>
</dbReference>
<feature type="domain" description="Guanylate cyclase" evidence="19">
    <location>
        <begin position="885"/>
        <end position="972"/>
    </location>
</feature>
<dbReference type="PROSITE" id="PS50011">
    <property type="entry name" value="PROTEIN_KINASE_DOM"/>
    <property type="match status" value="1"/>
</dbReference>
<dbReference type="EC" id="4.6.1.2" evidence="2 14"/>
<organism evidence="20 21">
    <name type="scientific">Bagarius yarrelli</name>
    <name type="common">Goonch</name>
    <name type="synonym">Bagrus yarrelli</name>
    <dbReference type="NCBI Taxonomy" id="175774"/>
    <lineage>
        <taxon>Eukaryota</taxon>
        <taxon>Metazoa</taxon>
        <taxon>Chordata</taxon>
        <taxon>Craniata</taxon>
        <taxon>Vertebrata</taxon>
        <taxon>Euteleostomi</taxon>
        <taxon>Actinopterygii</taxon>
        <taxon>Neopterygii</taxon>
        <taxon>Teleostei</taxon>
        <taxon>Ostariophysi</taxon>
        <taxon>Siluriformes</taxon>
        <taxon>Sisoridae</taxon>
        <taxon>Sisorinae</taxon>
        <taxon>Bagarius</taxon>
    </lineage>
</organism>
<dbReference type="SMART" id="SM00044">
    <property type="entry name" value="CYCc"/>
    <property type="match status" value="1"/>
</dbReference>
<dbReference type="Pfam" id="PF00211">
    <property type="entry name" value="Guanylate_cyc"/>
    <property type="match status" value="1"/>
</dbReference>
<evidence type="ECO:0000256" key="11">
    <source>
        <dbReference type="ARBA" id="ARBA00023239"/>
    </source>
</evidence>
<evidence type="ECO:0000256" key="15">
    <source>
        <dbReference type="SAM" id="Coils"/>
    </source>
</evidence>
<feature type="domain" description="Guanylate cyclase" evidence="19">
    <location>
        <begin position="865"/>
        <end position="884"/>
    </location>
</feature>
<dbReference type="PANTHER" id="PTHR11920:SF483">
    <property type="entry name" value="GUANYLATE CYCLASE"/>
    <property type="match status" value="1"/>
</dbReference>
<dbReference type="OrthoDB" id="1890790at2759"/>
<name>A0A556TPZ9_BAGYA</name>
<evidence type="ECO:0000256" key="10">
    <source>
        <dbReference type="ARBA" id="ARBA00023180"/>
    </source>
</evidence>
<feature type="chain" id="PRO_5022065081" description="Guanylate cyclase" evidence="17">
    <location>
        <begin position="29"/>
        <end position="1025"/>
    </location>
</feature>
<dbReference type="Pfam" id="PF07714">
    <property type="entry name" value="PK_Tyr_Ser-Thr"/>
    <property type="match status" value="1"/>
</dbReference>
<evidence type="ECO:0000259" key="18">
    <source>
        <dbReference type="PROSITE" id="PS50011"/>
    </source>
</evidence>
<keyword evidence="11 13" id="KW-0456">Lyase</keyword>
<evidence type="ECO:0000259" key="19">
    <source>
        <dbReference type="PROSITE" id="PS50125"/>
    </source>
</evidence>
<evidence type="ECO:0000313" key="21">
    <source>
        <dbReference type="Proteomes" id="UP000319801"/>
    </source>
</evidence>
<keyword evidence="15" id="KW-0175">Coiled coil</keyword>
<evidence type="ECO:0000313" key="20">
    <source>
        <dbReference type="EMBL" id="TSK34768.1"/>
    </source>
</evidence>
<feature type="domain" description="Protein kinase" evidence="18">
    <location>
        <begin position="541"/>
        <end position="790"/>
    </location>
</feature>
<dbReference type="GO" id="GO:0005524">
    <property type="term" value="F:ATP binding"/>
    <property type="evidence" value="ECO:0007669"/>
    <property type="project" value="InterPro"/>
</dbReference>
<dbReference type="PROSITE" id="PS50125">
    <property type="entry name" value="GUANYLATE_CYCLASE_2"/>
    <property type="match status" value="2"/>
</dbReference>
<dbReference type="FunFam" id="3.30.70.1230:FF:000030">
    <property type="entry name" value="Si:ch211-215j19.12"/>
    <property type="match status" value="1"/>
</dbReference>
<dbReference type="Gene3D" id="1.10.510.10">
    <property type="entry name" value="Transferase(Phosphotransferase) domain 1"/>
    <property type="match status" value="1"/>
</dbReference>
<dbReference type="SUPFAM" id="SSF55073">
    <property type="entry name" value="Nucleotide cyclase"/>
    <property type="match status" value="1"/>
</dbReference>
<dbReference type="SUPFAM" id="SSF53822">
    <property type="entry name" value="Periplasmic binding protein-like I"/>
    <property type="match status" value="1"/>
</dbReference>
<dbReference type="PROSITE" id="PS00452">
    <property type="entry name" value="GUANYLATE_CYCLASE_1"/>
    <property type="match status" value="1"/>
</dbReference>
<keyword evidence="3 16" id="KW-0812">Transmembrane</keyword>
<dbReference type="InterPro" id="IPR028082">
    <property type="entry name" value="Peripla_BP_I"/>
</dbReference>
<sequence>MRLPCWLKGSRPSVVALLLFLLYCPCVSIHPRSSHPHEPNKHKHEQENITLAVILPKDNTSYPWAWPRVGPALLRAIALINADSSILPGYRMRHVFNNSENADGICSESVAPLMAVDLKFTYEPWAFIGPGCDYTASPVGLFTTHWGLPMITAGAPAVGFLLRAGVYNSITNTGPTHKKLGEFGLHVCRHFGWNQHALLMFGDSKMSERECYFTIEGLYMELHDANITTEDLVFEEDSGPINYSEHLHKIKEEGRVVFVCCTPDIFRQLMVNFRKANLPQEEFVFIYIDVFGRTVASQPARPWARGDADDDLAREAYQSVKILTYREPQNPEYKDFVTDLKTNAKKMFNFTVEDSLMNLISGGFYDGLMLYAHALNESLAETQGRLSRESVTKRMWNRTYYGVTGLVQIDDKGDRETDFALWDMTDTNSSTFEIVAVYNGTKKQMETLPGMAFHWPGGNVPPDLPVCGFKNDSPACIARTITMHQMMSIVVFFILVIIFTVTIFIYRKLKLEKELAAQLWRIFWEDLHMNNLEKVLHSAGSKLTLSLRGSNYGSLPTADDNFQMFAKTAYFKGNIVAIKFVNRKRIELTRNVLFELKHMRDVQNDHITRFIGACIDPPNICIVTEYCLRGSLQGMAFIHNSVIVSHGNLKSSNCVVDNRFVLKITDYGLSSFRTESNSEDAHSHYAQKLWMAPELLRMGSPSAGGTQKGDVYSFGIILQEVALRRGVFYLEGETLSPKEIVDRVSLGEWPYLRPTVNTQAHSEELGLLMQRCWAEEPAERPEFNHIKFFLRKQNREHSRDILDNLLSRMEQYANNLEELVEERTQAYLEEKRKAEALLYQILPHSVAEQLKRGETVQAEAFDSVTIYFSDIVGFTALSAESTPLQVETIGDAYMVVSGLPVCNGKMHACEIARMSLALLKAVKTFKIHHRPDQQLKLRIGIHSGPVCAGVVGLKMPRYCLFGDTVNTASRMESNGEPLKIHVSSATHNVLLEFNCFHLELRGDVEMKGKGKMRTYWLLEETKSSE</sequence>
<dbReference type="Pfam" id="PF01094">
    <property type="entry name" value="ANF_receptor"/>
    <property type="match status" value="1"/>
</dbReference>
<gene>
    <name evidence="20" type="ORF">Baya_4376</name>
</gene>
<dbReference type="InterPro" id="IPR018297">
    <property type="entry name" value="A/G_cyclase_CS"/>
</dbReference>
<dbReference type="FunFam" id="3.40.50.2300:FF:000200">
    <property type="entry name" value="Guanylate cyclase"/>
    <property type="match status" value="1"/>
</dbReference>
<dbReference type="CDD" id="cd07302">
    <property type="entry name" value="CHD"/>
    <property type="match status" value="1"/>
</dbReference>
<keyword evidence="7" id="KW-0342">GTP-binding</keyword>
<dbReference type="AlphaFoldDB" id="A0A556TPZ9"/>
<evidence type="ECO:0000256" key="7">
    <source>
        <dbReference type="ARBA" id="ARBA00023134"/>
    </source>
</evidence>
<comment type="subcellular location">
    <subcellularLocation>
        <location evidence="1">Membrane</location>
        <topology evidence="1">Single-pass type I membrane protein</topology>
    </subcellularLocation>
</comment>
<accession>A0A556TPZ9</accession>
<evidence type="ECO:0000256" key="8">
    <source>
        <dbReference type="ARBA" id="ARBA00023136"/>
    </source>
</evidence>
<dbReference type="InterPro" id="IPR001054">
    <property type="entry name" value="A/G_cyclase"/>
</dbReference>
<dbReference type="GO" id="GO:0005886">
    <property type="term" value="C:plasma membrane"/>
    <property type="evidence" value="ECO:0007669"/>
    <property type="project" value="TreeGrafter"/>
</dbReference>
<feature type="coiled-coil region" evidence="15">
    <location>
        <begin position="802"/>
        <end position="833"/>
    </location>
</feature>
<evidence type="ECO:0000256" key="14">
    <source>
        <dbReference type="RuleBase" id="RU003431"/>
    </source>
</evidence>
<keyword evidence="10" id="KW-0325">Glycoprotein</keyword>
<dbReference type="EMBL" id="VCAZ01000010">
    <property type="protein sequence ID" value="TSK34768.1"/>
    <property type="molecule type" value="Genomic_DNA"/>
</dbReference>
<dbReference type="Gene3D" id="3.30.200.20">
    <property type="entry name" value="Phosphorylase Kinase, domain 1"/>
    <property type="match status" value="1"/>
</dbReference>
<dbReference type="FunFam" id="3.40.50.2300:FF:000153">
    <property type="entry name" value="Guanylate cyclase"/>
    <property type="match status" value="1"/>
</dbReference>
<dbReference type="GO" id="GO:0035556">
    <property type="term" value="P:intracellular signal transduction"/>
    <property type="evidence" value="ECO:0007669"/>
    <property type="project" value="InterPro"/>
</dbReference>
<dbReference type="PANTHER" id="PTHR11920">
    <property type="entry name" value="GUANYLYL CYCLASE"/>
    <property type="match status" value="1"/>
</dbReference>
<evidence type="ECO:0000256" key="12">
    <source>
        <dbReference type="ARBA" id="ARBA00023293"/>
    </source>
</evidence>
<dbReference type="GO" id="GO:0007168">
    <property type="term" value="P:receptor guanylyl cyclase signaling pathway"/>
    <property type="evidence" value="ECO:0007669"/>
    <property type="project" value="TreeGrafter"/>
</dbReference>
<proteinExistence type="inferred from homology"/>
<evidence type="ECO:0000256" key="5">
    <source>
        <dbReference type="ARBA" id="ARBA00022741"/>
    </source>
</evidence>
<dbReference type="InterPro" id="IPR001828">
    <property type="entry name" value="ANF_lig-bd_rcpt"/>
</dbReference>
<keyword evidence="8 16" id="KW-0472">Membrane</keyword>
<keyword evidence="6 16" id="KW-1133">Transmembrane helix</keyword>
<feature type="signal peptide" evidence="17">
    <location>
        <begin position="1"/>
        <end position="28"/>
    </location>
</feature>
<dbReference type="GO" id="GO:0004672">
    <property type="term" value="F:protein kinase activity"/>
    <property type="evidence" value="ECO:0007669"/>
    <property type="project" value="InterPro"/>
</dbReference>
<evidence type="ECO:0000256" key="16">
    <source>
        <dbReference type="SAM" id="Phobius"/>
    </source>
</evidence>
<evidence type="ECO:0000256" key="2">
    <source>
        <dbReference type="ARBA" id="ARBA00012202"/>
    </source>
</evidence>
<dbReference type="InterPro" id="IPR000719">
    <property type="entry name" value="Prot_kinase_dom"/>
</dbReference>
<dbReference type="SUPFAM" id="SSF56112">
    <property type="entry name" value="Protein kinase-like (PK-like)"/>
    <property type="match status" value="1"/>
</dbReference>
<keyword evidence="21" id="KW-1185">Reference proteome</keyword>